<evidence type="ECO:0000313" key="1">
    <source>
        <dbReference type="EMBL" id="MBU3028987.1"/>
    </source>
</evidence>
<accession>A0ABS6AGA2</accession>
<comment type="caution">
    <text evidence="1">The sequence shown here is derived from an EMBL/GenBank/DDBJ whole genome shotgun (WGS) entry which is preliminary data.</text>
</comment>
<organism evidence="1 2">
    <name type="scientific">Paracoccus marinaquae</name>
    <dbReference type="NCBI Taxonomy" id="2841926"/>
    <lineage>
        <taxon>Bacteria</taxon>
        <taxon>Pseudomonadati</taxon>
        <taxon>Pseudomonadota</taxon>
        <taxon>Alphaproteobacteria</taxon>
        <taxon>Rhodobacterales</taxon>
        <taxon>Paracoccaceae</taxon>
        <taxon>Paracoccus</taxon>
    </lineage>
</organism>
<proteinExistence type="predicted"/>
<reference evidence="1" key="1">
    <citation type="submission" date="2021-06" db="EMBL/GenBank/DDBJ databases">
        <title>Paracoccus bacterium XHP0099 sp. nov., isolated from the surface waters of the Yellow Sea.</title>
        <authorList>
            <person name="Xue H."/>
            <person name="Zhang D."/>
        </authorList>
    </citation>
    <scope>NUCLEOTIDE SEQUENCE</scope>
    <source>
        <strain evidence="1">XHP0099</strain>
    </source>
</reference>
<name>A0ABS6AGA2_9RHOB</name>
<evidence type="ECO:0008006" key="3">
    <source>
        <dbReference type="Google" id="ProtNLM"/>
    </source>
</evidence>
<dbReference type="RefSeq" id="WP_216031673.1">
    <property type="nucleotide sequence ID" value="NZ_JAHKNG010000002.1"/>
</dbReference>
<keyword evidence="2" id="KW-1185">Reference proteome</keyword>
<sequence length="304" mass="33054">MSTFKIGFDGPSVENGEIDVADLAPALLALGELFSAANQALNQDRAEAKLRIRASEKGSFVALLSLDVSFVTDLLDMVAAYPDRVTAADQLLDLLIKGGGALATGTVGLFGALRFLRGKRPDKTEKNGNGTTSITVGPTTIVVDQRTVVLLEDYRTREATEKFVGTALNAKGINKVSFDEEPDGTPELILTKDDIAAVKVPEPEDDDKTETTTKREALVKIVSAQFAEGYLWRFTDGTNTFTASMEDQDFLNRLDRSEVVLSKNDTLRCEIEETQTLAGNKLKTDAKILEVKEHISGARQLKLL</sequence>
<dbReference type="EMBL" id="JAHKNG010000002">
    <property type="protein sequence ID" value="MBU3028987.1"/>
    <property type="molecule type" value="Genomic_DNA"/>
</dbReference>
<protein>
    <recommendedName>
        <fullName evidence="3">Phage tail protein</fullName>
    </recommendedName>
</protein>
<evidence type="ECO:0000313" key="2">
    <source>
        <dbReference type="Proteomes" id="UP001166191"/>
    </source>
</evidence>
<dbReference type="Proteomes" id="UP001166191">
    <property type="component" value="Unassembled WGS sequence"/>
</dbReference>
<gene>
    <name evidence="1" type="ORF">KNW02_02505</name>
</gene>